<dbReference type="AlphaFoldDB" id="A0A813K7C7"/>
<name>A0A813K7C7_POLGL</name>
<dbReference type="Proteomes" id="UP000626109">
    <property type="component" value="Unassembled WGS sequence"/>
</dbReference>
<protein>
    <submittedName>
        <fullName evidence="3">Uncharacterized protein</fullName>
    </submittedName>
</protein>
<evidence type="ECO:0000256" key="2">
    <source>
        <dbReference type="SAM" id="Phobius"/>
    </source>
</evidence>
<feature type="transmembrane region" description="Helical" evidence="2">
    <location>
        <begin position="85"/>
        <end position="103"/>
    </location>
</feature>
<keyword evidence="2" id="KW-1133">Transmembrane helix</keyword>
<reference evidence="3" key="1">
    <citation type="submission" date="2021-02" db="EMBL/GenBank/DDBJ databases">
        <authorList>
            <person name="Dougan E. K."/>
            <person name="Rhodes N."/>
            <person name="Thang M."/>
            <person name="Chan C."/>
        </authorList>
    </citation>
    <scope>NUCLEOTIDE SEQUENCE</scope>
</reference>
<comment type="caution">
    <text evidence="3">The sequence shown here is derived from an EMBL/GenBank/DDBJ whole genome shotgun (WGS) entry which is preliminary data.</text>
</comment>
<keyword evidence="2" id="KW-0812">Transmembrane</keyword>
<gene>
    <name evidence="3" type="ORF">PGLA2088_LOCUS30971</name>
</gene>
<proteinExistence type="predicted"/>
<accession>A0A813K7C7</accession>
<keyword evidence="2" id="KW-0472">Membrane</keyword>
<dbReference type="EMBL" id="CAJNNW010029092">
    <property type="protein sequence ID" value="CAE8698997.1"/>
    <property type="molecule type" value="Genomic_DNA"/>
</dbReference>
<sequence length="147" mass="14735">MPSKRLQHRAPCAQGAAVAAAALAVSAGSWAASAVDASQGFVASLASHSSAASNGARVLARRHVTNGPDLNSTERPSDARRGRSFTAAQLASAGAALGGLVALKRGAATNRRRVAAGVATVDEVDERVAVAAAEMEAADAPPIWRGL</sequence>
<feature type="region of interest" description="Disordered" evidence="1">
    <location>
        <begin position="61"/>
        <end position="82"/>
    </location>
</feature>
<feature type="non-terminal residue" evidence="3">
    <location>
        <position position="1"/>
    </location>
</feature>
<evidence type="ECO:0000313" key="3">
    <source>
        <dbReference type="EMBL" id="CAE8698997.1"/>
    </source>
</evidence>
<evidence type="ECO:0000256" key="1">
    <source>
        <dbReference type="SAM" id="MobiDB-lite"/>
    </source>
</evidence>
<evidence type="ECO:0000313" key="4">
    <source>
        <dbReference type="Proteomes" id="UP000626109"/>
    </source>
</evidence>
<organism evidence="3 4">
    <name type="scientific">Polarella glacialis</name>
    <name type="common">Dinoflagellate</name>
    <dbReference type="NCBI Taxonomy" id="89957"/>
    <lineage>
        <taxon>Eukaryota</taxon>
        <taxon>Sar</taxon>
        <taxon>Alveolata</taxon>
        <taxon>Dinophyceae</taxon>
        <taxon>Suessiales</taxon>
        <taxon>Suessiaceae</taxon>
        <taxon>Polarella</taxon>
    </lineage>
</organism>